<evidence type="ECO:0000259" key="3">
    <source>
        <dbReference type="Pfam" id="PF10260"/>
    </source>
</evidence>
<dbReference type="Proteomes" id="UP001501920">
    <property type="component" value="Chromosome 4"/>
</dbReference>
<name>A0A3B4C3P4_PYGNA</name>
<dbReference type="InterPro" id="IPR039159">
    <property type="entry name" value="SAYSD1"/>
</dbReference>
<accession>A0A3B4C3P4</accession>
<keyword evidence="2" id="KW-0812">Transmembrane</keyword>
<dbReference type="PANTHER" id="PTHR13527:SF0">
    <property type="entry name" value="SAYSVFN DOMAIN-CONTAINING PROTEIN 1"/>
    <property type="match status" value="1"/>
</dbReference>
<feature type="transmembrane region" description="Helical" evidence="2">
    <location>
        <begin position="112"/>
        <end position="141"/>
    </location>
</feature>
<reference evidence="4 5" key="1">
    <citation type="submission" date="2020-10" db="EMBL/GenBank/DDBJ databases">
        <title>Pygocentrus nattereri (red-bellied piranha) genome, fPygNat1, primary haplotype.</title>
        <authorList>
            <person name="Myers G."/>
            <person name="Meyer A."/>
            <person name="Karagic N."/>
            <person name="Pippel M."/>
            <person name="Winkler S."/>
            <person name="Tracey A."/>
            <person name="Wood J."/>
            <person name="Formenti G."/>
            <person name="Howe K."/>
            <person name="Fedrigo O."/>
            <person name="Jarvis E.D."/>
        </authorList>
    </citation>
    <scope>NUCLEOTIDE SEQUENCE [LARGE SCALE GENOMIC DNA]</scope>
</reference>
<protein>
    <recommendedName>
        <fullName evidence="3">SAYSvFN domain-containing protein</fullName>
    </recommendedName>
</protein>
<reference evidence="4" key="2">
    <citation type="submission" date="2025-08" db="UniProtKB">
        <authorList>
            <consortium name="Ensembl"/>
        </authorList>
    </citation>
    <scope>IDENTIFICATION</scope>
</reference>
<evidence type="ECO:0000313" key="4">
    <source>
        <dbReference type="Ensembl" id="ENSPNAP00000006517.1"/>
    </source>
</evidence>
<evidence type="ECO:0000313" key="5">
    <source>
        <dbReference type="Proteomes" id="UP001501920"/>
    </source>
</evidence>
<dbReference type="GeneTree" id="ENSGT00390000004313"/>
<keyword evidence="2" id="KW-1133">Transmembrane helix</keyword>
<evidence type="ECO:0000256" key="1">
    <source>
        <dbReference type="SAM" id="MobiDB-lite"/>
    </source>
</evidence>
<dbReference type="PANTHER" id="PTHR13527">
    <property type="entry name" value="SAYSVFN DOMAIN-CONTAINING PROTEIN 1"/>
    <property type="match status" value="1"/>
</dbReference>
<dbReference type="Ensembl" id="ENSPNAT00000003416.2">
    <property type="protein sequence ID" value="ENSPNAP00000006517.1"/>
    <property type="gene ID" value="ENSPNAG00000012552.2"/>
</dbReference>
<dbReference type="InterPro" id="IPR019387">
    <property type="entry name" value="SAYSvFN_dom"/>
</dbReference>
<dbReference type="OMA" id="ERQLTMG"/>
<keyword evidence="5" id="KW-1185">Reference proteome</keyword>
<keyword evidence="2" id="KW-0472">Membrane</keyword>
<organism evidence="4 5">
    <name type="scientific">Pygocentrus nattereri</name>
    <name type="common">Red-bellied piranha</name>
    <dbReference type="NCBI Taxonomy" id="42514"/>
    <lineage>
        <taxon>Eukaryota</taxon>
        <taxon>Metazoa</taxon>
        <taxon>Chordata</taxon>
        <taxon>Craniata</taxon>
        <taxon>Vertebrata</taxon>
        <taxon>Euteleostomi</taxon>
        <taxon>Actinopterygii</taxon>
        <taxon>Neopterygii</taxon>
        <taxon>Teleostei</taxon>
        <taxon>Ostariophysi</taxon>
        <taxon>Characiformes</taxon>
        <taxon>Characoidei</taxon>
        <taxon>Pygocentrus</taxon>
    </lineage>
</organism>
<feature type="compositionally biased region" description="Basic and acidic residues" evidence="1">
    <location>
        <begin position="20"/>
        <end position="45"/>
    </location>
</feature>
<dbReference type="Pfam" id="PF10260">
    <property type="entry name" value="SAYSvFN"/>
    <property type="match status" value="1"/>
</dbReference>
<feature type="region of interest" description="Disordered" evidence="1">
    <location>
        <begin position="20"/>
        <end position="55"/>
    </location>
</feature>
<feature type="domain" description="SAYSvFN" evidence="3">
    <location>
        <begin position="111"/>
        <end position="181"/>
    </location>
</feature>
<reference evidence="4" key="3">
    <citation type="submission" date="2025-09" db="UniProtKB">
        <authorList>
            <consortium name="Ensembl"/>
        </authorList>
    </citation>
    <scope>IDENTIFICATION</scope>
</reference>
<proteinExistence type="predicted"/>
<evidence type="ECO:0000256" key="2">
    <source>
        <dbReference type="SAM" id="Phobius"/>
    </source>
</evidence>
<sequence length="192" mass="21743">SHNHVSSSFDADMEQKLAEFRARKRAEMEAEKSAQDERREQKDPTEPLVEAASAEEAQSKADKLQEKVADSSLLSLLSRLTTESSEWLLDSALGRWLGVQRLAFTNLTLLKVLLWLVLLGLFSELEFGLPFFLLSLFYWIYEGLRSPTARRPGELSAYSVFNPDCQPILGTLTAEQLEGEMGYRPMANRLRS</sequence>
<dbReference type="AlphaFoldDB" id="A0A3B4C3P4"/>